<evidence type="ECO:0000313" key="1">
    <source>
        <dbReference type="EMBL" id="ADB84909.1"/>
    </source>
</evidence>
<organism evidence="1">
    <name type="scientific">Escherichia coli</name>
    <dbReference type="NCBI Taxonomy" id="562"/>
    <lineage>
        <taxon>Bacteria</taxon>
        <taxon>Pseudomonadati</taxon>
        <taxon>Pseudomonadota</taxon>
        <taxon>Gammaproteobacteria</taxon>
        <taxon>Enterobacterales</taxon>
        <taxon>Enterobacteriaceae</taxon>
        <taxon>Escherichia</taxon>
    </lineage>
</organism>
<proteinExistence type="predicted"/>
<name>E7BTA9_ECOLX</name>
<keyword evidence="1" id="KW-0614">Plasmid</keyword>
<dbReference type="EMBL" id="GU256641">
    <property type="protein sequence ID" value="ADB84909.1"/>
    <property type="molecule type" value="Genomic_DNA"/>
</dbReference>
<dbReference type="AlphaFoldDB" id="E7BTA9"/>
<accession>E7BTA9</accession>
<reference evidence="1" key="1">
    <citation type="journal article" date="2011" name="Antimicrob. Agents Chemother.">
        <title>Sequence of pR3521, an IncB Plasmid from Escherichia coli Encoding ACC-4, SCO-1, and TEM-1 {beta}-Lactamases.</title>
        <authorList>
            <person name="Papagiannitsis C.C."/>
            <person name="Tzouvelekis L.S."/>
            <person name="Kotsakis S.D."/>
            <person name="Tzelepi E."/>
            <person name="Miriagou V."/>
        </authorList>
    </citation>
    <scope>NUCLEOTIDE SEQUENCE</scope>
    <source>
        <plasmid evidence="1">p3521</plasmid>
    </source>
</reference>
<geneLocation type="plasmid" evidence="1">
    <name>p3521</name>
</geneLocation>
<protein>
    <submittedName>
        <fullName evidence="1">Uncharacterized protein</fullName>
    </submittedName>
</protein>
<sequence length="105" mass="11577">MPDVPLARKRIFQASGVEVVCYLSWCHHSFNRLNAVQAQSAQTVVAATAASSAFAVALLPPDTPCRWRFVEADTSGFIFNDEKPGVSFCLFHRWGTNAEILLSSF</sequence>